<sequence length="369" mass="42452">MKLDSNLTLLAQIASVDIFLYSKNNVESTASEKVSDLKRFITEALNSKIKVNELLIINKNNFYITSFMIQDTKILIVPHLNTTNAFDTTNLIGFGQKISETASLIYQLLTQSPAPTWNYHFKNIYAPQTLNFFSKQQIEKLVCNEQEILIAISELNETRFKRALKRPTYSSYMGAIFEKNNYERGMKDVLIHFITLLFYVCLQKNELALNLALKVQDDLLGKIEFRTSFKPFASTLHQLAMECFVTLKNVRHITNLPLAEKCVLYIKSNIYKKISLVDIAQYVGYSPSTVSHTFKKEFKVSIRTYINSQKITTAKHMLATKVLRPSEISNLLSFSNPSYFNHVFKKEVGVTPSVYRKQIIQANRLQHVK</sequence>
<feature type="domain" description="HTH araC/xylS-type" evidence="4">
    <location>
        <begin position="260"/>
        <end position="358"/>
    </location>
</feature>
<evidence type="ECO:0000259" key="4">
    <source>
        <dbReference type="PROSITE" id="PS01124"/>
    </source>
</evidence>
<dbReference type="InterPro" id="IPR009057">
    <property type="entry name" value="Homeodomain-like_sf"/>
</dbReference>
<reference evidence="5 6" key="1">
    <citation type="journal article" date="2015" name="Genome Announc.">
        <title>Expanding the biotechnology potential of lactobacilli through comparative genomics of 213 strains and associated genera.</title>
        <authorList>
            <person name="Sun Z."/>
            <person name="Harris H.M."/>
            <person name="McCann A."/>
            <person name="Guo C."/>
            <person name="Argimon S."/>
            <person name="Zhang W."/>
            <person name="Yang X."/>
            <person name="Jeffery I.B."/>
            <person name="Cooney J.C."/>
            <person name="Kagawa T.F."/>
            <person name="Liu W."/>
            <person name="Song Y."/>
            <person name="Salvetti E."/>
            <person name="Wrobel A."/>
            <person name="Rasinkangas P."/>
            <person name="Parkhill J."/>
            <person name="Rea M.C."/>
            <person name="O'Sullivan O."/>
            <person name="Ritari J."/>
            <person name="Douillard F.P."/>
            <person name="Paul Ross R."/>
            <person name="Yang R."/>
            <person name="Briner A.E."/>
            <person name="Felis G.E."/>
            <person name="de Vos W.M."/>
            <person name="Barrangou R."/>
            <person name="Klaenhammer T.R."/>
            <person name="Caufield P.W."/>
            <person name="Cui Y."/>
            <person name="Zhang H."/>
            <person name="O'Toole P.W."/>
        </authorList>
    </citation>
    <scope>NUCLEOTIDE SEQUENCE [LARGE SCALE GENOMIC DNA]</scope>
    <source>
        <strain evidence="5 6">DSM 18630</strain>
    </source>
</reference>
<dbReference type="Gene3D" id="1.10.10.60">
    <property type="entry name" value="Homeodomain-like"/>
    <property type="match status" value="2"/>
</dbReference>
<evidence type="ECO:0000256" key="1">
    <source>
        <dbReference type="ARBA" id="ARBA00023015"/>
    </source>
</evidence>
<dbReference type="PANTHER" id="PTHR43280">
    <property type="entry name" value="ARAC-FAMILY TRANSCRIPTIONAL REGULATOR"/>
    <property type="match status" value="1"/>
</dbReference>
<gene>
    <name evidence="5" type="ORF">FC89_GL001529</name>
</gene>
<dbReference type="InterPro" id="IPR018060">
    <property type="entry name" value="HTH_AraC"/>
</dbReference>
<dbReference type="PROSITE" id="PS01124">
    <property type="entry name" value="HTH_ARAC_FAMILY_2"/>
    <property type="match status" value="1"/>
</dbReference>
<name>A0A0R1VJU0_9LACO</name>
<dbReference type="EMBL" id="AZGB01000018">
    <property type="protein sequence ID" value="KRM05815.1"/>
    <property type="molecule type" value="Genomic_DNA"/>
</dbReference>
<dbReference type="RefSeq" id="WP_057872237.1">
    <property type="nucleotide sequence ID" value="NZ_AZGB01000018.1"/>
</dbReference>
<dbReference type="PANTHER" id="PTHR43280:SF10">
    <property type="entry name" value="REGULATORY PROTEIN POCR"/>
    <property type="match status" value="1"/>
</dbReference>
<comment type="caution">
    <text evidence="5">The sequence shown here is derived from an EMBL/GenBank/DDBJ whole genome shotgun (WGS) entry which is preliminary data.</text>
</comment>
<proteinExistence type="predicted"/>
<evidence type="ECO:0000313" key="5">
    <source>
        <dbReference type="EMBL" id="KRM05815.1"/>
    </source>
</evidence>
<dbReference type="AlphaFoldDB" id="A0A0R1VJU0"/>
<dbReference type="GeneID" id="98319525"/>
<keyword evidence="1" id="KW-0805">Transcription regulation</keyword>
<dbReference type="GO" id="GO:0043565">
    <property type="term" value="F:sequence-specific DNA binding"/>
    <property type="evidence" value="ECO:0007669"/>
    <property type="project" value="InterPro"/>
</dbReference>
<dbReference type="Proteomes" id="UP000051451">
    <property type="component" value="Unassembled WGS sequence"/>
</dbReference>
<dbReference type="STRING" id="1423750.FC89_GL001529"/>
<evidence type="ECO:0000256" key="3">
    <source>
        <dbReference type="ARBA" id="ARBA00023163"/>
    </source>
</evidence>
<dbReference type="Pfam" id="PF12833">
    <property type="entry name" value="HTH_18"/>
    <property type="match status" value="1"/>
</dbReference>
<accession>A0A0R1VJU0</accession>
<evidence type="ECO:0000256" key="2">
    <source>
        <dbReference type="ARBA" id="ARBA00023125"/>
    </source>
</evidence>
<dbReference type="OrthoDB" id="2291367at2"/>
<dbReference type="SMART" id="SM00342">
    <property type="entry name" value="HTH_ARAC"/>
    <property type="match status" value="1"/>
</dbReference>
<organism evidence="5 6">
    <name type="scientific">Liquorilactobacillus ghanensis DSM 18630</name>
    <dbReference type="NCBI Taxonomy" id="1423750"/>
    <lineage>
        <taxon>Bacteria</taxon>
        <taxon>Bacillati</taxon>
        <taxon>Bacillota</taxon>
        <taxon>Bacilli</taxon>
        <taxon>Lactobacillales</taxon>
        <taxon>Lactobacillaceae</taxon>
        <taxon>Liquorilactobacillus</taxon>
    </lineage>
</organism>
<dbReference type="GO" id="GO:0003700">
    <property type="term" value="F:DNA-binding transcription factor activity"/>
    <property type="evidence" value="ECO:0007669"/>
    <property type="project" value="InterPro"/>
</dbReference>
<keyword evidence="6" id="KW-1185">Reference proteome</keyword>
<protein>
    <submittedName>
        <fullName evidence="5">Transcriptional regulator</fullName>
    </submittedName>
</protein>
<dbReference type="SUPFAM" id="SSF46689">
    <property type="entry name" value="Homeodomain-like"/>
    <property type="match status" value="2"/>
</dbReference>
<keyword evidence="2" id="KW-0238">DNA-binding</keyword>
<keyword evidence="3" id="KW-0804">Transcription</keyword>
<dbReference type="PATRIC" id="fig|1423750.3.peg.1569"/>
<evidence type="ECO:0000313" key="6">
    <source>
        <dbReference type="Proteomes" id="UP000051451"/>
    </source>
</evidence>